<evidence type="ECO:0000256" key="1">
    <source>
        <dbReference type="ARBA" id="ARBA00022737"/>
    </source>
</evidence>
<accession>A0ABR1I341</accession>
<dbReference type="PANTHER" id="PTHR10039">
    <property type="entry name" value="AMELOGENIN"/>
    <property type="match status" value="1"/>
</dbReference>
<evidence type="ECO:0000313" key="4">
    <source>
        <dbReference type="Proteomes" id="UP001498421"/>
    </source>
</evidence>
<dbReference type="InterPro" id="IPR027417">
    <property type="entry name" value="P-loop_NTPase"/>
</dbReference>
<dbReference type="Pfam" id="PF17100">
    <property type="entry name" value="NACHT_N"/>
    <property type="match status" value="2"/>
</dbReference>
<sequence>MASLAGPESSPLHRLQEKLWNDAYDGLKELDPKLVQAYETILSNELFGSVSTTSNNNIPTGRRDRSLQMERVIASGLDRTQKEAAVKARLGRGYEIATGLKKLVDTALKAAPEAALVWACVWCSLEVSSSSTKSLLLSAYNTCQIISSSLTQPEINRDGLEYVVTSMEWYWNLSRLLVDEKTGMDTAMKGQLEKSIIRLYQKLLLYQMKSAYTYRRKRISVIFRDALKLDDWQGKLDEIKDAEATLRKEALRDLHITDPRKDKKRIEELKGSLIEELYHWILDHEDYQKWHDDWDSTLLWIKGDPGKGKTMLLCGIINELEKQNPRYHNLLLLVLRGLLFLLVERLPPLVSHLREEYDSVGKDLFTNHNAWTAMSKILTSMLSEPSLDDAVILVDALDECEESSRPRLISLISRLSSLFPAKWIVSSRNWPEIEREFRSKAPDPKLRLRLEMNQDLVSAAISTFIKHKVKDLDYGPEDKIKVVEYLKEMANGTFLWVALVCKALAVQTNFRGSVQKKLKQFPAGLDGLYKRMIDYIKDSEGAEITRQVLSFASVAYRPLRLQEHFICIDWRCWSADEDENGETNEVNLETLRSIILSCGSFLIIRDDVVYFVHQSAQNFLRTEGSETVMPLGIAHQHHVNLFKSLDALDKTLRRDVYNLKDPGITMDEISPPEPNPLAPIVYHSYSWVDHLCDWHALKKTEEMDKMMMEKVYGFLSTKTLYWLEAHSLLGAMPKIVTALWRLVELA</sequence>
<proteinExistence type="predicted"/>
<comment type="caution">
    <text evidence="3">The sequence shown here is derived from an EMBL/GenBank/DDBJ whole genome shotgun (WGS) entry which is preliminary data.</text>
</comment>
<dbReference type="PROSITE" id="PS50837">
    <property type="entry name" value="NACHT"/>
    <property type="match status" value="1"/>
</dbReference>
<gene>
    <name evidence="3" type="ORF">QQZ08_006227</name>
</gene>
<protein>
    <recommendedName>
        <fullName evidence="2">NACHT domain-containing protein</fullName>
    </recommendedName>
</protein>
<evidence type="ECO:0000259" key="2">
    <source>
        <dbReference type="PROSITE" id="PS50837"/>
    </source>
</evidence>
<dbReference type="InterPro" id="IPR056884">
    <property type="entry name" value="NPHP3-like_N"/>
</dbReference>
<dbReference type="Proteomes" id="UP001498421">
    <property type="component" value="Unassembled WGS sequence"/>
</dbReference>
<feature type="domain" description="NACHT" evidence="2">
    <location>
        <begin position="297"/>
        <end position="428"/>
    </location>
</feature>
<dbReference type="Gene3D" id="3.40.50.300">
    <property type="entry name" value="P-loop containing nucleotide triphosphate hydrolases"/>
    <property type="match status" value="1"/>
</dbReference>
<reference evidence="3 4" key="1">
    <citation type="journal article" date="2025" name="Microbiol. Resour. Announc.">
        <title>Draft genome sequences for Neonectria magnoliae and Neonectria punicea, canker pathogens of Liriodendron tulipifera and Acer saccharum in West Virginia.</title>
        <authorList>
            <person name="Petronek H.M."/>
            <person name="Kasson M.T."/>
            <person name="Metheny A.M."/>
            <person name="Stauder C.M."/>
            <person name="Lovett B."/>
            <person name="Lynch S.C."/>
            <person name="Garnas J.R."/>
            <person name="Kasson L.R."/>
            <person name="Stajich J.E."/>
        </authorList>
    </citation>
    <scope>NUCLEOTIDE SEQUENCE [LARGE SCALE GENOMIC DNA]</scope>
    <source>
        <strain evidence="3 4">NRRL 64651</strain>
    </source>
</reference>
<keyword evidence="1" id="KW-0677">Repeat</keyword>
<dbReference type="Pfam" id="PF24883">
    <property type="entry name" value="NPHP3_N"/>
    <property type="match status" value="1"/>
</dbReference>
<name>A0ABR1I341_9HYPO</name>
<keyword evidence="4" id="KW-1185">Reference proteome</keyword>
<dbReference type="InterPro" id="IPR007111">
    <property type="entry name" value="NACHT_NTPase"/>
</dbReference>
<evidence type="ECO:0000313" key="3">
    <source>
        <dbReference type="EMBL" id="KAK7427291.1"/>
    </source>
</evidence>
<dbReference type="EMBL" id="JAZAVK010000055">
    <property type="protein sequence ID" value="KAK7427291.1"/>
    <property type="molecule type" value="Genomic_DNA"/>
</dbReference>
<dbReference type="SUPFAM" id="SSF52540">
    <property type="entry name" value="P-loop containing nucleoside triphosphate hydrolases"/>
    <property type="match status" value="1"/>
</dbReference>
<dbReference type="InterPro" id="IPR031359">
    <property type="entry name" value="NACHT_N"/>
</dbReference>
<dbReference type="PANTHER" id="PTHR10039:SF5">
    <property type="entry name" value="NACHT DOMAIN-CONTAINING PROTEIN"/>
    <property type="match status" value="1"/>
</dbReference>
<organism evidence="3 4">
    <name type="scientific">Neonectria magnoliae</name>
    <dbReference type="NCBI Taxonomy" id="2732573"/>
    <lineage>
        <taxon>Eukaryota</taxon>
        <taxon>Fungi</taxon>
        <taxon>Dikarya</taxon>
        <taxon>Ascomycota</taxon>
        <taxon>Pezizomycotina</taxon>
        <taxon>Sordariomycetes</taxon>
        <taxon>Hypocreomycetidae</taxon>
        <taxon>Hypocreales</taxon>
        <taxon>Nectriaceae</taxon>
        <taxon>Neonectria</taxon>
    </lineage>
</organism>